<keyword evidence="8" id="KW-1003">Cell membrane</keyword>
<evidence type="ECO:0000256" key="6">
    <source>
        <dbReference type="ARBA" id="ARBA00023196"/>
    </source>
</evidence>
<dbReference type="Proteomes" id="UP000184604">
    <property type="component" value="Chromosome"/>
</dbReference>
<proteinExistence type="inferred from homology"/>
<evidence type="ECO:0000256" key="1">
    <source>
        <dbReference type="ARBA" id="ARBA00004370"/>
    </source>
</evidence>
<dbReference type="OrthoDB" id="9802471at2"/>
<evidence type="ECO:0000256" key="4">
    <source>
        <dbReference type="ARBA" id="ARBA00023065"/>
    </source>
</evidence>
<dbReference type="RefSeq" id="WP_073540680.1">
    <property type="nucleotide sequence ID" value="NZ_CP018335.1"/>
</dbReference>
<keyword evidence="7 8" id="KW-0066">ATP synthesis</keyword>
<dbReference type="Gene3D" id="1.10.520.20">
    <property type="entry name" value="N-terminal domain of the delta subunit of the F1F0-ATP synthase"/>
    <property type="match status" value="1"/>
</dbReference>
<evidence type="ECO:0000256" key="7">
    <source>
        <dbReference type="ARBA" id="ARBA00023310"/>
    </source>
</evidence>
<dbReference type="Pfam" id="PF00213">
    <property type="entry name" value="OSCP"/>
    <property type="match status" value="1"/>
</dbReference>
<name>A0A1L5FDA1_CLOKL</name>
<dbReference type="InterPro" id="IPR020781">
    <property type="entry name" value="ATPase_OSCP/d_CS"/>
</dbReference>
<accession>A0A1L5FDA1</accession>
<comment type="subcellular location">
    <subcellularLocation>
        <location evidence="8">Cell membrane</location>
        <topology evidence="8">Peripheral membrane protein</topology>
    </subcellularLocation>
    <subcellularLocation>
        <location evidence="1">Membrane</location>
    </subcellularLocation>
</comment>
<protein>
    <recommendedName>
        <fullName evidence="8">ATP synthase subunit delta</fullName>
    </recommendedName>
    <alternativeName>
        <fullName evidence="8">ATP synthase F(1) sector subunit delta</fullName>
    </alternativeName>
    <alternativeName>
        <fullName evidence="8">F-type ATPase subunit delta</fullName>
        <shortName evidence="8">F-ATPase subunit delta</shortName>
    </alternativeName>
</protein>
<comment type="function">
    <text evidence="8">This protein is part of the stalk that links CF(0) to CF(1). It either transmits conformational changes from CF(0) to CF(1) or is implicated in proton conduction.</text>
</comment>
<dbReference type="PANTHER" id="PTHR11910">
    <property type="entry name" value="ATP SYNTHASE DELTA CHAIN"/>
    <property type="match status" value="1"/>
</dbReference>
<evidence type="ECO:0000256" key="2">
    <source>
        <dbReference type="ARBA" id="ARBA00022448"/>
    </source>
</evidence>
<dbReference type="InterPro" id="IPR026015">
    <property type="entry name" value="ATP_synth_OSCP/delta_N_sf"/>
</dbReference>
<keyword evidence="5 8" id="KW-0472">Membrane</keyword>
<dbReference type="NCBIfam" id="NF004403">
    <property type="entry name" value="PRK05758.2-4"/>
    <property type="match status" value="1"/>
</dbReference>
<sequence length="181" mass="21161">MYEYLDRRYALALYKIAEEKGKVEEYLEELKDVADIINNNTQFLEFIEHPEISTAEKKKTFINIFEGKINEDILSFLLILIDKGRINQLYGKLKEMGKIYLENHNTVIATVKTVIPLEDDERETLTEKLKRKFNKEVLIKEELDPEIIGGVYVEVNNMVIDGTVKSKLSEMKKIMLKGEQR</sequence>
<dbReference type="PRINTS" id="PR00125">
    <property type="entry name" value="ATPASEDELTA"/>
</dbReference>
<dbReference type="NCBIfam" id="TIGR01145">
    <property type="entry name" value="ATP_synt_delta"/>
    <property type="match status" value="1"/>
</dbReference>
<gene>
    <name evidence="8" type="primary">atpH</name>
    <name evidence="9" type="ORF">BS101_20985</name>
</gene>
<dbReference type="HAMAP" id="MF_01416">
    <property type="entry name" value="ATP_synth_delta_bact"/>
    <property type="match status" value="1"/>
</dbReference>
<comment type="function">
    <text evidence="8">F(1)F(0) ATP synthase produces ATP from ADP in the presence of a proton or sodium gradient. F-type ATPases consist of two structural domains, F(1) containing the extramembraneous catalytic core and F(0) containing the membrane proton channel, linked together by a central stalk and a peripheral stalk. During catalysis, ATP synthesis in the catalytic domain of F(1) is coupled via a rotary mechanism of the central stalk subunits to proton translocation.</text>
</comment>
<evidence type="ECO:0000256" key="5">
    <source>
        <dbReference type="ARBA" id="ARBA00023136"/>
    </source>
</evidence>
<keyword evidence="4 8" id="KW-0406">Ion transport</keyword>
<dbReference type="PROSITE" id="PS00389">
    <property type="entry name" value="ATPASE_DELTA"/>
    <property type="match status" value="1"/>
</dbReference>
<dbReference type="AlphaFoldDB" id="A0A1L5FDA1"/>
<dbReference type="SUPFAM" id="SSF47928">
    <property type="entry name" value="N-terminal domain of the delta subunit of the F1F0-ATP synthase"/>
    <property type="match status" value="1"/>
</dbReference>
<evidence type="ECO:0000313" key="9">
    <source>
        <dbReference type="EMBL" id="APM40998.1"/>
    </source>
</evidence>
<comment type="similarity">
    <text evidence="8">Belongs to the ATPase delta chain family.</text>
</comment>
<dbReference type="InterPro" id="IPR000711">
    <property type="entry name" value="ATPase_OSCP/dsu"/>
</dbReference>
<keyword evidence="2 8" id="KW-0813">Transport</keyword>
<dbReference type="GO" id="GO:0045259">
    <property type="term" value="C:proton-transporting ATP synthase complex"/>
    <property type="evidence" value="ECO:0007669"/>
    <property type="project" value="UniProtKB-KW"/>
</dbReference>
<reference evidence="9 10" key="1">
    <citation type="submission" date="2016-12" db="EMBL/GenBank/DDBJ databases">
        <title>Complete genome sequence of Clostridium kluyveri JZZ isolated from the pit mud of a Chinese flavor liquor-making factory.</title>
        <authorList>
            <person name="Wang Y."/>
        </authorList>
    </citation>
    <scope>NUCLEOTIDE SEQUENCE [LARGE SCALE GENOMIC DNA]</scope>
    <source>
        <strain evidence="9 10">JZZ</strain>
    </source>
</reference>
<dbReference type="GO" id="GO:0046933">
    <property type="term" value="F:proton-transporting ATP synthase activity, rotational mechanism"/>
    <property type="evidence" value="ECO:0007669"/>
    <property type="project" value="UniProtKB-UniRule"/>
</dbReference>
<evidence type="ECO:0000313" key="10">
    <source>
        <dbReference type="Proteomes" id="UP000184604"/>
    </source>
</evidence>
<evidence type="ECO:0000256" key="8">
    <source>
        <dbReference type="HAMAP-Rule" id="MF_01416"/>
    </source>
</evidence>
<dbReference type="GO" id="GO:0005886">
    <property type="term" value="C:plasma membrane"/>
    <property type="evidence" value="ECO:0007669"/>
    <property type="project" value="UniProtKB-SubCell"/>
</dbReference>
<evidence type="ECO:0000256" key="3">
    <source>
        <dbReference type="ARBA" id="ARBA00022781"/>
    </source>
</evidence>
<dbReference type="EMBL" id="CP018335">
    <property type="protein sequence ID" value="APM40998.1"/>
    <property type="molecule type" value="Genomic_DNA"/>
</dbReference>
<organism evidence="9 10">
    <name type="scientific">Clostridium kluyveri</name>
    <dbReference type="NCBI Taxonomy" id="1534"/>
    <lineage>
        <taxon>Bacteria</taxon>
        <taxon>Bacillati</taxon>
        <taxon>Bacillota</taxon>
        <taxon>Clostridia</taxon>
        <taxon>Eubacteriales</taxon>
        <taxon>Clostridiaceae</taxon>
        <taxon>Clostridium</taxon>
    </lineage>
</organism>
<keyword evidence="3 8" id="KW-0375">Hydrogen ion transport</keyword>
<keyword evidence="6 8" id="KW-0139">CF(1)</keyword>